<feature type="compositionally biased region" description="Polar residues" evidence="3">
    <location>
        <begin position="941"/>
        <end position="960"/>
    </location>
</feature>
<dbReference type="Gene3D" id="2.30.29.30">
    <property type="entry name" value="Pleckstrin-homology domain (PH domain)/Phosphotyrosine-binding domain (PTB)"/>
    <property type="match status" value="1"/>
</dbReference>
<evidence type="ECO:0000256" key="3">
    <source>
        <dbReference type="SAM" id="MobiDB-lite"/>
    </source>
</evidence>
<feature type="region of interest" description="Disordered" evidence="3">
    <location>
        <begin position="435"/>
        <end position="562"/>
    </location>
</feature>
<dbReference type="PROSITE" id="PS00741">
    <property type="entry name" value="DH_1"/>
    <property type="match status" value="1"/>
</dbReference>
<name>A0A371DTR7_9APHY</name>
<evidence type="ECO:0000256" key="1">
    <source>
        <dbReference type="ARBA" id="ARBA00022614"/>
    </source>
</evidence>
<keyword evidence="1" id="KW-0433">Leucine-rich repeat</keyword>
<dbReference type="PROSITE" id="PS50010">
    <property type="entry name" value="DH_2"/>
    <property type="match status" value="1"/>
</dbReference>
<dbReference type="InterPro" id="IPR032675">
    <property type="entry name" value="LRR_dom_sf"/>
</dbReference>
<feature type="region of interest" description="Disordered" evidence="3">
    <location>
        <begin position="878"/>
        <end position="973"/>
    </location>
</feature>
<dbReference type="InterPro" id="IPR003591">
    <property type="entry name" value="Leu-rich_rpt_typical-subtyp"/>
</dbReference>
<dbReference type="PANTHER" id="PTHR12673:SF270">
    <property type="entry name" value="FYVE-TYPE DOMAIN-CONTAINING PROTEIN"/>
    <property type="match status" value="1"/>
</dbReference>
<dbReference type="STRING" id="139420.A0A371DTR7"/>
<feature type="compositionally biased region" description="Polar residues" evidence="3">
    <location>
        <begin position="685"/>
        <end position="698"/>
    </location>
</feature>
<dbReference type="Proteomes" id="UP000256964">
    <property type="component" value="Unassembled WGS sequence"/>
</dbReference>
<dbReference type="Pfam" id="PF00621">
    <property type="entry name" value="RhoGEF"/>
    <property type="match status" value="1"/>
</dbReference>
<dbReference type="InterPro" id="IPR035899">
    <property type="entry name" value="DBL_dom_sf"/>
</dbReference>
<feature type="compositionally biased region" description="Polar residues" evidence="3">
    <location>
        <begin position="137"/>
        <end position="151"/>
    </location>
</feature>
<evidence type="ECO:0000313" key="5">
    <source>
        <dbReference type="EMBL" id="RDX55929.1"/>
    </source>
</evidence>
<proteinExistence type="predicted"/>
<feature type="region of interest" description="Disordered" evidence="3">
    <location>
        <begin position="600"/>
        <end position="635"/>
    </location>
</feature>
<feature type="compositionally biased region" description="Polar residues" evidence="3">
    <location>
        <begin position="478"/>
        <end position="495"/>
    </location>
</feature>
<feature type="region of interest" description="Disordered" evidence="3">
    <location>
        <begin position="132"/>
        <end position="151"/>
    </location>
</feature>
<accession>A0A371DTR7</accession>
<dbReference type="SUPFAM" id="SSF52058">
    <property type="entry name" value="L domain-like"/>
    <property type="match status" value="1"/>
</dbReference>
<reference evidence="5 6" key="1">
    <citation type="journal article" date="2018" name="Biotechnol. Biofuels">
        <title>Integrative visual omics of the white-rot fungus Polyporus brumalis exposes the biotechnological potential of its oxidative enzymes for delignifying raw plant biomass.</title>
        <authorList>
            <person name="Miyauchi S."/>
            <person name="Rancon A."/>
            <person name="Drula E."/>
            <person name="Hage H."/>
            <person name="Chaduli D."/>
            <person name="Favel A."/>
            <person name="Grisel S."/>
            <person name="Henrissat B."/>
            <person name="Herpoel-Gimbert I."/>
            <person name="Ruiz-Duenas F.J."/>
            <person name="Chevret D."/>
            <person name="Hainaut M."/>
            <person name="Lin J."/>
            <person name="Wang M."/>
            <person name="Pangilinan J."/>
            <person name="Lipzen A."/>
            <person name="Lesage-Meessen L."/>
            <person name="Navarro D."/>
            <person name="Riley R."/>
            <person name="Grigoriev I.V."/>
            <person name="Zhou S."/>
            <person name="Raouche S."/>
            <person name="Rosso M.N."/>
        </authorList>
    </citation>
    <scope>NUCLEOTIDE SEQUENCE [LARGE SCALE GENOMIC DNA]</scope>
    <source>
        <strain evidence="5 6">BRFM 1820</strain>
    </source>
</reference>
<dbReference type="Gene3D" id="1.20.900.10">
    <property type="entry name" value="Dbl homology (DH) domain"/>
    <property type="match status" value="1"/>
</dbReference>
<dbReference type="GO" id="GO:0005737">
    <property type="term" value="C:cytoplasm"/>
    <property type="evidence" value="ECO:0007669"/>
    <property type="project" value="TreeGrafter"/>
</dbReference>
<feature type="domain" description="DH" evidence="4">
    <location>
        <begin position="975"/>
        <end position="1235"/>
    </location>
</feature>
<sequence>MLTPPPVINSQSLSALGYTAFGSSSNDEEGALSDSGYSHSSQRSTSATALPDPNQFPDPYPYRRQPRWHIGTSTPALSSADSSSASTRSSAYTGSAKSGDYGHVHVALGDDDSGRGVGVGITTDDVVQLLSKEPGATTMTQGRTPVDQTRWSDFYQNSIRSRSSSLANSKTESVHEKGMPPLRGSPSFDLGWQRPDERDEVGLGSGDETDDDPSFDDDGDEEEELEEEEPTSAAIMAEEGRGVIVRGDDTPVVRLHVAPGTTHLLIGSSPTPNAVPSFLATTLPQISTSLLALDISANFLSALPPTLSSCVNLEELNIASNPLRALPTFLSTLTNLRVLIVDSTGLSTLPANLASLEKLHSLSIRRNKMHSLPSWLCALPALETLLVDGNPFQGPWKALMEPLLSRGPLSPNYQPSTPMFPLHSASVRSTFTYNTDAEDTEESGPSVDRHSREDEEDVTVTSRAPHLARSITAPAPHSGNQLPSPGLSRTRTTPNRAYFDKSRTTANAPQSMFGEAGPSSPPKSTPDSEREVRRMKSAGELRRNYHGSMRGPSASASSSPQRAALTEYVTSASSSNLLNIGSSAQDQSVPPRFASLGVAAGAMSPTSSNRSRRTVDSSIWDSPTEEETDMEPVPPLPMNHVAFPHEGAYAMDHALPPRPRSKEDKSSRWGFLKKMSMGKMRPDQPTVTSRTSLHGSQVRNHHFPSRTPHREGPSVPSIDVRISTTGALLHQEHSSEHPPMPPSLGRKASSDLLKISPLDQLKKASNEAAKLAPVTSPTNLLAPAPAAGSRATKRRSFLPIDVSPIPIPNASQFVPGVTATNSAEEAEELAPAAPSPVAVDTYDEIRRREEDRAREARTRALRSVMAYLRDMHDLGQSQSQTLSLYGGPPLEIPQTRSRRPTMVDNGRLPSEMSVSSVGSAGSSSSRLESVNLRSTEGRVNISRTGSTTQVNSVATTDSTGSGSGEERKHKDDKAKRARVIREIVETERTYVKGLQELVDIYIRPASAATNGIGGVGQGKDTVVPAHERKIVFGGIEALWVFHQQSFLPALERASAPILGKSQGEVDAQLSLDVARDVANTFVSHAAFMKMYSTYINNFDNSVQRIKTWISDRPTTPSPGQALSPSSSSTQLAGLGIAMTANSPSPDGGSSANAVVLTSSQRKRIKAYLKRCRMNPRHSQLNLEGYLLLPVQRIPRYRLLLEELVRSSPPMYEYMDDPIDRALTEIASLATNMNEGKRDAESRRRLVQWQSRIRGKFPSPLVQPHRRLIMDGPLQLTRVVRKATVAFEVIDAQGDSSSVEVECLSPELTPRALIGILCNDLLVLCRDPSEGQDPSSIVDLWAVLRMQTLPQPASIVHGNTLRLVDNKAILYFDAPSTSDALTWFRAINLHIPASKG</sequence>
<dbReference type="InterPro" id="IPR011993">
    <property type="entry name" value="PH-like_dom_sf"/>
</dbReference>
<feature type="region of interest" description="Disordered" evidence="3">
    <location>
        <begin position="18"/>
        <end position="116"/>
    </location>
</feature>
<protein>
    <recommendedName>
        <fullName evidence="4">DH domain-containing protein</fullName>
    </recommendedName>
</protein>
<dbReference type="SMART" id="SM00369">
    <property type="entry name" value="LRR_TYP"/>
    <property type="match status" value="4"/>
</dbReference>
<feature type="compositionally biased region" description="Basic and acidic residues" evidence="3">
    <location>
        <begin position="526"/>
        <end position="543"/>
    </location>
</feature>
<feature type="compositionally biased region" description="Polar residues" evidence="3">
    <location>
        <begin position="35"/>
        <end position="48"/>
    </location>
</feature>
<evidence type="ECO:0000313" key="6">
    <source>
        <dbReference type="Proteomes" id="UP000256964"/>
    </source>
</evidence>
<evidence type="ECO:0000256" key="2">
    <source>
        <dbReference type="ARBA" id="ARBA00022737"/>
    </source>
</evidence>
<feature type="compositionally biased region" description="Basic and acidic residues" evidence="3">
    <location>
        <begin position="964"/>
        <end position="973"/>
    </location>
</feature>
<dbReference type="InterPro" id="IPR001611">
    <property type="entry name" value="Leu-rich_rpt"/>
</dbReference>
<gene>
    <name evidence="5" type="ORF">OH76DRAFT_1337621</name>
</gene>
<feature type="region of interest" description="Disordered" evidence="3">
    <location>
        <begin position="161"/>
        <end position="231"/>
    </location>
</feature>
<dbReference type="GO" id="GO:0005085">
    <property type="term" value="F:guanyl-nucleotide exchange factor activity"/>
    <property type="evidence" value="ECO:0007669"/>
    <property type="project" value="InterPro"/>
</dbReference>
<feature type="compositionally biased region" description="Low complexity" evidence="3">
    <location>
        <begin position="913"/>
        <end position="925"/>
    </location>
</feature>
<dbReference type="PANTHER" id="PTHR12673">
    <property type="entry name" value="FACIOGENITAL DYSPLASIA PROTEIN"/>
    <property type="match status" value="1"/>
</dbReference>
<dbReference type="GO" id="GO:0035556">
    <property type="term" value="P:intracellular signal transduction"/>
    <property type="evidence" value="ECO:0007669"/>
    <property type="project" value="InterPro"/>
</dbReference>
<feature type="compositionally biased region" description="Low complexity" evidence="3">
    <location>
        <begin position="72"/>
        <end position="96"/>
    </location>
</feature>
<dbReference type="InterPro" id="IPR001331">
    <property type="entry name" value="GDS_CDC24_CS"/>
</dbReference>
<feature type="region of interest" description="Disordered" evidence="3">
    <location>
        <begin position="678"/>
        <end position="716"/>
    </location>
</feature>
<dbReference type="SMART" id="SM00325">
    <property type="entry name" value="RhoGEF"/>
    <property type="match status" value="1"/>
</dbReference>
<dbReference type="CDD" id="cd00160">
    <property type="entry name" value="RhoGEF"/>
    <property type="match status" value="1"/>
</dbReference>
<dbReference type="Pfam" id="PF13855">
    <property type="entry name" value="LRR_8"/>
    <property type="match status" value="1"/>
</dbReference>
<organism evidence="5 6">
    <name type="scientific">Lentinus brumalis</name>
    <dbReference type="NCBI Taxonomy" id="2498619"/>
    <lineage>
        <taxon>Eukaryota</taxon>
        <taxon>Fungi</taxon>
        <taxon>Dikarya</taxon>
        <taxon>Basidiomycota</taxon>
        <taxon>Agaricomycotina</taxon>
        <taxon>Agaricomycetes</taxon>
        <taxon>Polyporales</taxon>
        <taxon>Polyporaceae</taxon>
        <taxon>Lentinus</taxon>
    </lineage>
</organism>
<keyword evidence="6" id="KW-1185">Reference proteome</keyword>
<dbReference type="OrthoDB" id="660555at2759"/>
<dbReference type="SUPFAM" id="SSF50729">
    <property type="entry name" value="PH domain-like"/>
    <property type="match status" value="1"/>
</dbReference>
<dbReference type="SUPFAM" id="SSF48065">
    <property type="entry name" value="DBL homology domain (DH-domain)"/>
    <property type="match status" value="1"/>
</dbReference>
<dbReference type="InterPro" id="IPR000219">
    <property type="entry name" value="DH_dom"/>
</dbReference>
<dbReference type="InterPro" id="IPR051092">
    <property type="entry name" value="FYVE_RhoGEF_PH"/>
</dbReference>
<feature type="compositionally biased region" description="Acidic residues" evidence="3">
    <location>
        <begin position="207"/>
        <end position="230"/>
    </location>
</feature>
<dbReference type="Gene3D" id="3.80.10.10">
    <property type="entry name" value="Ribonuclease Inhibitor"/>
    <property type="match status" value="1"/>
</dbReference>
<keyword evidence="2" id="KW-0677">Repeat</keyword>
<feature type="region of interest" description="Disordered" evidence="3">
    <location>
        <begin position="729"/>
        <end position="748"/>
    </location>
</feature>
<dbReference type="EMBL" id="KZ857381">
    <property type="protein sequence ID" value="RDX55929.1"/>
    <property type="molecule type" value="Genomic_DNA"/>
</dbReference>
<evidence type="ECO:0000259" key="4">
    <source>
        <dbReference type="PROSITE" id="PS50010"/>
    </source>
</evidence>